<dbReference type="InterPro" id="IPR016181">
    <property type="entry name" value="Acyl_CoA_acyltransferase"/>
</dbReference>
<sequence>MARLPSNPSPSGSLPSLLSSRFTLSRCTPPIQTPFDYFWPPSLESMREWTTKRFLLRFANPRDQQFKLVDIETGDLVAFIRWDVPESMKGLDDGFEVFKVFGDESEEMTKENDSTPPEGANEEKMSEKWDTKNMLVLGLLCTHPAYQSQGAAKALMESVFTIADNEGIQVYVESLSNATGLYKRYGFKEIDRLEFDLSKAGREGKAVMDIMIREPNVPTNK</sequence>
<dbReference type="EMBL" id="JADNRY010000064">
    <property type="protein sequence ID" value="KAF9068143.1"/>
    <property type="molecule type" value="Genomic_DNA"/>
</dbReference>
<dbReference type="OrthoDB" id="2744543at2759"/>
<evidence type="ECO:0000313" key="3">
    <source>
        <dbReference type="EMBL" id="KAF9068143.1"/>
    </source>
</evidence>
<name>A0A9P5PRL2_9AGAR</name>
<proteinExistence type="predicted"/>
<feature type="region of interest" description="Disordered" evidence="1">
    <location>
        <begin position="105"/>
        <end position="126"/>
    </location>
</feature>
<dbReference type="InterPro" id="IPR000182">
    <property type="entry name" value="GNAT_dom"/>
</dbReference>
<keyword evidence="4" id="KW-1185">Reference proteome</keyword>
<dbReference type="CDD" id="cd04301">
    <property type="entry name" value="NAT_SF"/>
    <property type="match status" value="1"/>
</dbReference>
<dbReference type="SUPFAM" id="SSF55729">
    <property type="entry name" value="Acyl-CoA N-acyltransferases (Nat)"/>
    <property type="match status" value="1"/>
</dbReference>
<evidence type="ECO:0000259" key="2">
    <source>
        <dbReference type="PROSITE" id="PS51186"/>
    </source>
</evidence>
<dbReference type="Gene3D" id="3.40.630.30">
    <property type="match status" value="1"/>
</dbReference>
<accession>A0A9P5PRL2</accession>
<comment type="caution">
    <text evidence="3">The sequence shown here is derived from an EMBL/GenBank/DDBJ whole genome shotgun (WGS) entry which is preliminary data.</text>
</comment>
<reference evidence="3" key="1">
    <citation type="submission" date="2020-11" db="EMBL/GenBank/DDBJ databases">
        <authorList>
            <consortium name="DOE Joint Genome Institute"/>
            <person name="Ahrendt S."/>
            <person name="Riley R."/>
            <person name="Andreopoulos W."/>
            <person name="Labutti K."/>
            <person name="Pangilinan J."/>
            <person name="Ruiz-Duenas F.J."/>
            <person name="Barrasa J.M."/>
            <person name="Sanchez-Garcia M."/>
            <person name="Camarero S."/>
            <person name="Miyauchi S."/>
            <person name="Serrano A."/>
            <person name="Linde D."/>
            <person name="Babiker R."/>
            <person name="Drula E."/>
            <person name="Ayuso-Fernandez I."/>
            <person name="Pacheco R."/>
            <person name="Padilla G."/>
            <person name="Ferreira P."/>
            <person name="Barriuso J."/>
            <person name="Kellner H."/>
            <person name="Castanera R."/>
            <person name="Alfaro M."/>
            <person name="Ramirez L."/>
            <person name="Pisabarro A.G."/>
            <person name="Kuo A."/>
            <person name="Tritt A."/>
            <person name="Lipzen A."/>
            <person name="He G."/>
            <person name="Yan M."/>
            <person name="Ng V."/>
            <person name="Cullen D."/>
            <person name="Martin F."/>
            <person name="Rosso M.-N."/>
            <person name="Henrissat B."/>
            <person name="Hibbett D."/>
            <person name="Martinez A.T."/>
            <person name="Grigoriev I.V."/>
        </authorList>
    </citation>
    <scope>NUCLEOTIDE SEQUENCE</scope>
    <source>
        <strain evidence="3">AH 40177</strain>
    </source>
</reference>
<dbReference type="Proteomes" id="UP000772434">
    <property type="component" value="Unassembled WGS sequence"/>
</dbReference>
<dbReference type="AlphaFoldDB" id="A0A9P5PRL2"/>
<protein>
    <recommendedName>
        <fullName evidence="2">N-acetyltransferase domain-containing protein</fullName>
    </recommendedName>
</protein>
<evidence type="ECO:0000256" key="1">
    <source>
        <dbReference type="SAM" id="MobiDB-lite"/>
    </source>
</evidence>
<gene>
    <name evidence="3" type="ORF">BDP27DRAFT_1327694</name>
</gene>
<feature type="domain" description="N-acetyltransferase" evidence="2">
    <location>
        <begin position="66"/>
        <end position="213"/>
    </location>
</feature>
<dbReference type="GO" id="GO:0016747">
    <property type="term" value="F:acyltransferase activity, transferring groups other than amino-acyl groups"/>
    <property type="evidence" value="ECO:0007669"/>
    <property type="project" value="InterPro"/>
</dbReference>
<evidence type="ECO:0000313" key="4">
    <source>
        <dbReference type="Proteomes" id="UP000772434"/>
    </source>
</evidence>
<dbReference type="InterPro" id="IPR052523">
    <property type="entry name" value="Trichothecene_AcTrans"/>
</dbReference>
<organism evidence="3 4">
    <name type="scientific">Rhodocollybia butyracea</name>
    <dbReference type="NCBI Taxonomy" id="206335"/>
    <lineage>
        <taxon>Eukaryota</taxon>
        <taxon>Fungi</taxon>
        <taxon>Dikarya</taxon>
        <taxon>Basidiomycota</taxon>
        <taxon>Agaricomycotina</taxon>
        <taxon>Agaricomycetes</taxon>
        <taxon>Agaricomycetidae</taxon>
        <taxon>Agaricales</taxon>
        <taxon>Marasmiineae</taxon>
        <taxon>Omphalotaceae</taxon>
        <taxon>Rhodocollybia</taxon>
    </lineage>
</organism>
<dbReference type="Pfam" id="PF13673">
    <property type="entry name" value="Acetyltransf_10"/>
    <property type="match status" value="1"/>
</dbReference>
<dbReference type="PANTHER" id="PTHR42791">
    <property type="entry name" value="GNAT FAMILY ACETYLTRANSFERASE"/>
    <property type="match status" value="1"/>
</dbReference>
<dbReference type="PROSITE" id="PS51186">
    <property type="entry name" value="GNAT"/>
    <property type="match status" value="1"/>
</dbReference>
<dbReference type="PANTHER" id="PTHR42791:SF2">
    <property type="entry name" value="N-ACETYLTRANSFERASE DOMAIN-CONTAINING PROTEIN"/>
    <property type="match status" value="1"/>
</dbReference>